<name>A0ABQ5DCH0_9ASTR</name>
<accession>A0ABQ5DCH0</accession>
<protein>
    <submittedName>
        <fullName evidence="1">Uncharacterized protein</fullName>
    </submittedName>
</protein>
<sequence>MLRGNSCMNQNNRRITYALMFTSPVPDCFHKFYGEVTEPKERDMYLLYLFKDGMVGTCSHDPASDGRDSAQGLIHNPTPVAVLDRVIFDEKKLGSS</sequence>
<organism evidence="1 2">
    <name type="scientific">Tanacetum coccineum</name>
    <dbReference type="NCBI Taxonomy" id="301880"/>
    <lineage>
        <taxon>Eukaryota</taxon>
        <taxon>Viridiplantae</taxon>
        <taxon>Streptophyta</taxon>
        <taxon>Embryophyta</taxon>
        <taxon>Tracheophyta</taxon>
        <taxon>Spermatophyta</taxon>
        <taxon>Magnoliopsida</taxon>
        <taxon>eudicotyledons</taxon>
        <taxon>Gunneridae</taxon>
        <taxon>Pentapetalae</taxon>
        <taxon>asterids</taxon>
        <taxon>campanulids</taxon>
        <taxon>Asterales</taxon>
        <taxon>Asteraceae</taxon>
        <taxon>Asteroideae</taxon>
        <taxon>Anthemideae</taxon>
        <taxon>Anthemidinae</taxon>
        <taxon>Tanacetum</taxon>
    </lineage>
</organism>
<evidence type="ECO:0000313" key="2">
    <source>
        <dbReference type="Proteomes" id="UP001151760"/>
    </source>
</evidence>
<reference evidence="1" key="2">
    <citation type="submission" date="2022-01" db="EMBL/GenBank/DDBJ databases">
        <authorList>
            <person name="Yamashiro T."/>
            <person name="Shiraishi A."/>
            <person name="Satake H."/>
            <person name="Nakayama K."/>
        </authorList>
    </citation>
    <scope>NUCLEOTIDE SEQUENCE</scope>
</reference>
<proteinExistence type="predicted"/>
<gene>
    <name evidence="1" type="ORF">Tco_0927072</name>
</gene>
<keyword evidence="2" id="KW-1185">Reference proteome</keyword>
<comment type="caution">
    <text evidence="1">The sequence shown here is derived from an EMBL/GenBank/DDBJ whole genome shotgun (WGS) entry which is preliminary data.</text>
</comment>
<dbReference type="Proteomes" id="UP001151760">
    <property type="component" value="Unassembled WGS sequence"/>
</dbReference>
<evidence type="ECO:0000313" key="1">
    <source>
        <dbReference type="EMBL" id="GJT36653.1"/>
    </source>
</evidence>
<reference evidence="1" key="1">
    <citation type="journal article" date="2022" name="Int. J. Mol. Sci.">
        <title>Draft Genome of Tanacetum Coccineum: Genomic Comparison of Closely Related Tanacetum-Family Plants.</title>
        <authorList>
            <person name="Yamashiro T."/>
            <person name="Shiraishi A."/>
            <person name="Nakayama K."/>
            <person name="Satake H."/>
        </authorList>
    </citation>
    <scope>NUCLEOTIDE SEQUENCE</scope>
</reference>
<dbReference type="EMBL" id="BQNB010015157">
    <property type="protein sequence ID" value="GJT36653.1"/>
    <property type="molecule type" value="Genomic_DNA"/>
</dbReference>